<evidence type="ECO:0000313" key="3">
    <source>
        <dbReference type="EMBL" id="KAJ5414039.1"/>
    </source>
</evidence>
<comment type="caution">
    <text evidence="3">The sequence shown here is derived from an EMBL/GenBank/DDBJ whole genome shotgun (WGS) entry which is preliminary data.</text>
</comment>
<sequence>MNIFSRLSLALLSTHLLFAAGTAVPYHRHKLAKRLPTDWKLYNDWNYQLENNPYFCEEAADGDVGTFDRSTRTLTWTTDDCGEMVATWDKVPIAKGEVSVYKGTLQTKKDGEVESTQDVAVKRGLEDSKNAILYGASLQIELGNNDNILGALGAVSSNEGDAGNAIMPYISGSSLEQNFGSFTDQNSVNSAFKQILNAVSAVQSAGIIHRDLKPENFLLDGSTLKLIDFDTAVKATTSSAFTVGTRTYAAPEIVSWGTKSGSNPNGGPYSNKVDTFSIGMTFLVMSVTDLQNEDNRFDLWRNLIQPNGQLWPSADDVANILKEKNYGVFSGNDNLLSVISKALCEPETRYDPQSFQSAFEGAI</sequence>
<dbReference type="GO" id="GO:0005524">
    <property type="term" value="F:ATP binding"/>
    <property type="evidence" value="ECO:0007669"/>
    <property type="project" value="InterPro"/>
</dbReference>
<keyword evidence="4" id="KW-1185">Reference proteome</keyword>
<dbReference type="CDD" id="cd00180">
    <property type="entry name" value="PKc"/>
    <property type="match status" value="1"/>
</dbReference>
<proteinExistence type="predicted"/>
<dbReference type="RefSeq" id="XP_056493885.1">
    <property type="nucleotide sequence ID" value="XM_056625303.1"/>
</dbReference>
<dbReference type="SUPFAM" id="SSF56112">
    <property type="entry name" value="Protein kinase-like (PK-like)"/>
    <property type="match status" value="1"/>
</dbReference>
<dbReference type="GeneID" id="81364283"/>
<reference evidence="3" key="1">
    <citation type="submission" date="2022-12" db="EMBL/GenBank/DDBJ databases">
        <authorList>
            <person name="Petersen C."/>
        </authorList>
    </citation>
    <scope>NUCLEOTIDE SEQUENCE</scope>
    <source>
        <strain evidence="3">IBT 29677</strain>
    </source>
</reference>
<keyword evidence="1" id="KW-0732">Signal</keyword>
<dbReference type="InterPro" id="IPR000719">
    <property type="entry name" value="Prot_kinase_dom"/>
</dbReference>
<evidence type="ECO:0000313" key="4">
    <source>
        <dbReference type="Proteomes" id="UP001147747"/>
    </source>
</evidence>
<dbReference type="OrthoDB" id="4062651at2759"/>
<dbReference type="InterPro" id="IPR008271">
    <property type="entry name" value="Ser/Thr_kinase_AS"/>
</dbReference>
<dbReference type="GO" id="GO:0004674">
    <property type="term" value="F:protein serine/threonine kinase activity"/>
    <property type="evidence" value="ECO:0007669"/>
    <property type="project" value="TreeGrafter"/>
</dbReference>
<dbReference type="PROSITE" id="PS00108">
    <property type="entry name" value="PROTEIN_KINASE_ST"/>
    <property type="match status" value="1"/>
</dbReference>
<protein>
    <recommendedName>
        <fullName evidence="2">Protein kinase domain-containing protein</fullName>
    </recommendedName>
</protein>
<dbReference type="Pfam" id="PF00069">
    <property type="entry name" value="Pkinase"/>
    <property type="match status" value="1"/>
</dbReference>
<dbReference type="GO" id="GO:0005634">
    <property type="term" value="C:nucleus"/>
    <property type="evidence" value="ECO:0007669"/>
    <property type="project" value="TreeGrafter"/>
</dbReference>
<accession>A0A9W9WAP0</accession>
<evidence type="ECO:0000259" key="2">
    <source>
        <dbReference type="PROSITE" id="PS50011"/>
    </source>
</evidence>
<dbReference type="PANTHER" id="PTHR44167">
    <property type="entry name" value="OVARIAN-SPECIFIC SERINE/THREONINE-PROTEIN KINASE LOK-RELATED"/>
    <property type="match status" value="1"/>
</dbReference>
<gene>
    <name evidence="3" type="ORF">N7509_000666</name>
</gene>
<dbReference type="PROSITE" id="PS50011">
    <property type="entry name" value="PROTEIN_KINASE_DOM"/>
    <property type="match status" value="1"/>
</dbReference>
<dbReference type="GO" id="GO:0044773">
    <property type="term" value="P:mitotic DNA damage checkpoint signaling"/>
    <property type="evidence" value="ECO:0007669"/>
    <property type="project" value="TreeGrafter"/>
</dbReference>
<feature type="chain" id="PRO_5040820045" description="Protein kinase domain-containing protein" evidence="1">
    <location>
        <begin position="24"/>
        <end position="363"/>
    </location>
</feature>
<evidence type="ECO:0000256" key="1">
    <source>
        <dbReference type="SAM" id="SignalP"/>
    </source>
</evidence>
<reference evidence="3" key="2">
    <citation type="journal article" date="2023" name="IMA Fungus">
        <title>Comparative genomic study of the Penicillium genus elucidates a diverse pangenome and 15 lateral gene transfer events.</title>
        <authorList>
            <person name="Petersen C."/>
            <person name="Sorensen T."/>
            <person name="Nielsen M.R."/>
            <person name="Sondergaard T.E."/>
            <person name="Sorensen J.L."/>
            <person name="Fitzpatrick D.A."/>
            <person name="Frisvad J.C."/>
            <person name="Nielsen K.L."/>
        </authorList>
    </citation>
    <scope>NUCLEOTIDE SEQUENCE</scope>
    <source>
        <strain evidence="3">IBT 29677</strain>
    </source>
</reference>
<dbReference type="EMBL" id="JAPZBU010000003">
    <property type="protein sequence ID" value="KAJ5414039.1"/>
    <property type="molecule type" value="Genomic_DNA"/>
</dbReference>
<dbReference type="Proteomes" id="UP001147747">
    <property type="component" value="Unassembled WGS sequence"/>
</dbReference>
<dbReference type="Gene3D" id="1.10.510.10">
    <property type="entry name" value="Transferase(Phosphotransferase) domain 1"/>
    <property type="match status" value="1"/>
</dbReference>
<organism evidence="3 4">
    <name type="scientific">Penicillium cosmopolitanum</name>
    <dbReference type="NCBI Taxonomy" id="1131564"/>
    <lineage>
        <taxon>Eukaryota</taxon>
        <taxon>Fungi</taxon>
        <taxon>Dikarya</taxon>
        <taxon>Ascomycota</taxon>
        <taxon>Pezizomycotina</taxon>
        <taxon>Eurotiomycetes</taxon>
        <taxon>Eurotiomycetidae</taxon>
        <taxon>Eurotiales</taxon>
        <taxon>Aspergillaceae</taxon>
        <taxon>Penicillium</taxon>
    </lineage>
</organism>
<dbReference type="AlphaFoldDB" id="A0A9W9WAP0"/>
<dbReference type="PANTHER" id="PTHR44167:SF24">
    <property type="entry name" value="SERINE_THREONINE-PROTEIN KINASE CHK2"/>
    <property type="match status" value="1"/>
</dbReference>
<feature type="signal peptide" evidence="1">
    <location>
        <begin position="1"/>
        <end position="23"/>
    </location>
</feature>
<feature type="domain" description="Protein kinase" evidence="2">
    <location>
        <begin position="53"/>
        <end position="359"/>
    </location>
</feature>
<dbReference type="SMART" id="SM00220">
    <property type="entry name" value="S_TKc"/>
    <property type="match status" value="1"/>
</dbReference>
<dbReference type="InterPro" id="IPR011009">
    <property type="entry name" value="Kinase-like_dom_sf"/>
</dbReference>
<name>A0A9W9WAP0_9EURO</name>